<organism evidence="2 3">
    <name type="scientific">Hericium alpestre</name>
    <dbReference type="NCBI Taxonomy" id="135208"/>
    <lineage>
        <taxon>Eukaryota</taxon>
        <taxon>Fungi</taxon>
        <taxon>Dikarya</taxon>
        <taxon>Basidiomycota</taxon>
        <taxon>Agaricomycotina</taxon>
        <taxon>Agaricomycetes</taxon>
        <taxon>Russulales</taxon>
        <taxon>Hericiaceae</taxon>
        <taxon>Hericium</taxon>
    </lineage>
</organism>
<protein>
    <submittedName>
        <fullName evidence="2">Uncharacterized protein</fullName>
    </submittedName>
</protein>
<name>A0A4Y9ZMD5_9AGAM</name>
<dbReference type="Proteomes" id="UP000298061">
    <property type="component" value="Unassembled WGS sequence"/>
</dbReference>
<evidence type="ECO:0000313" key="2">
    <source>
        <dbReference type="EMBL" id="TFY75424.1"/>
    </source>
</evidence>
<dbReference type="AlphaFoldDB" id="A0A4Y9ZMD5"/>
<reference evidence="2 3" key="1">
    <citation type="submission" date="2019-02" db="EMBL/GenBank/DDBJ databases">
        <title>Genome sequencing of the rare red list fungi Hericium alpestre (H. flagellum).</title>
        <authorList>
            <person name="Buettner E."/>
            <person name="Kellner H."/>
        </authorList>
    </citation>
    <scope>NUCLEOTIDE SEQUENCE [LARGE SCALE GENOMIC DNA]</scope>
    <source>
        <strain evidence="2 3">DSM 108284</strain>
    </source>
</reference>
<evidence type="ECO:0000256" key="1">
    <source>
        <dbReference type="SAM" id="MobiDB-lite"/>
    </source>
</evidence>
<feature type="region of interest" description="Disordered" evidence="1">
    <location>
        <begin position="1"/>
        <end position="27"/>
    </location>
</feature>
<accession>A0A4Y9ZMD5</accession>
<gene>
    <name evidence="2" type="ORF">EWM64_g8588</name>
</gene>
<evidence type="ECO:0000313" key="3">
    <source>
        <dbReference type="Proteomes" id="UP000298061"/>
    </source>
</evidence>
<proteinExistence type="predicted"/>
<comment type="caution">
    <text evidence="2">The sequence shown here is derived from an EMBL/GenBank/DDBJ whole genome shotgun (WGS) entry which is preliminary data.</text>
</comment>
<keyword evidence="3" id="KW-1185">Reference proteome</keyword>
<dbReference type="EMBL" id="SFCI01001578">
    <property type="protein sequence ID" value="TFY75424.1"/>
    <property type="molecule type" value="Genomic_DNA"/>
</dbReference>
<sequence>MPLVIDDATKSAPDPNANDEDQPAPVADDVDPLERLLEDLEEHNMAVFVGRRDIFTVEAGCDGLEDGDAVDLTDPGLLDLLSDIPVSGVAHGDMDMPEMPEAQEAACTKFQKKNFDPNTVNFSLD</sequence>